<dbReference type="HOGENOM" id="CLU_005522_1_0_1"/>
<feature type="compositionally biased region" description="Basic and acidic residues" evidence="1">
    <location>
        <begin position="1"/>
        <end position="27"/>
    </location>
</feature>
<reference evidence="2 3" key="1">
    <citation type="submission" date="2014-06" db="EMBL/GenBank/DDBJ databases">
        <title>Evolutionary Origins and Diversification of the Mycorrhizal Mutualists.</title>
        <authorList>
            <consortium name="DOE Joint Genome Institute"/>
            <consortium name="Mycorrhizal Genomics Consortium"/>
            <person name="Kohler A."/>
            <person name="Kuo A."/>
            <person name="Nagy L.G."/>
            <person name="Floudas D."/>
            <person name="Copeland A."/>
            <person name="Barry K.W."/>
            <person name="Cichocki N."/>
            <person name="Veneault-Fourrey C."/>
            <person name="LaButti K."/>
            <person name="Lindquist E.A."/>
            <person name="Lipzen A."/>
            <person name="Lundell T."/>
            <person name="Morin E."/>
            <person name="Murat C."/>
            <person name="Riley R."/>
            <person name="Ohm R."/>
            <person name="Sun H."/>
            <person name="Tunlid A."/>
            <person name="Henrissat B."/>
            <person name="Grigoriev I.V."/>
            <person name="Hibbett D.S."/>
            <person name="Martin F."/>
        </authorList>
    </citation>
    <scope>NUCLEOTIDE SEQUENCE [LARGE SCALE GENOMIC DNA]</scope>
    <source>
        <strain evidence="2 3">SS14</strain>
    </source>
</reference>
<feature type="compositionally biased region" description="Basic residues" evidence="1">
    <location>
        <begin position="512"/>
        <end position="528"/>
    </location>
</feature>
<name>A0A0C9UW60_SPHS4</name>
<proteinExistence type="predicted"/>
<gene>
    <name evidence="2" type="ORF">M422DRAFT_269001</name>
</gene>
<sequence>MSEDPTMHVKPEEPSISKAIMDTKSEEPSIATVPLATSAQEPRPQNPPSAVPVKPVTLNRDSGGEYVLPDFNGIGFYQPTNWNFRPFIDINRAGHFSLHAEGVKWLTSRLPQYHQIEGPKGVSIITYERILGAQQFKYKQALAKALMDHWPNFDYTEVLPPNPSQEQVRTAEGRVLTKIDNMLQKKCKKDDGADIITTLFKIVRRVSAKDLWARENPGYIRADLFKNLPLESRNDWKAKAKKAKNEDPSCEVLLAVLPRVFALIGEAIASRIGWYVEIHAAGMGIGDVVQYFIDKYKPMKEGVIIDCSDFKAFADYDDTFEGLVATGRPLTATVSKVEVSSLIRIAPYNPQPNVVNMECPQILLRDSVDHDAEGNALTPLDTLRGIVTQHIELLYAMVPDAQSGRHKAPKKPPWDKITSAVDVTDWVEPIRLPPDPFEFMSPQMMKPTRLQALAKHIMQGQMDDGVMAPRRMRKAVPKDANTEGGETFDLDDVSSSDSSLDSESDAEDKPVKNKTKPPAKGCATKKRLSKAKKAGGTVTVKAAVTGGGSDDDVALVIRHKLLPAFQGDFEKWFVDFSKRHDRLVARFIETNEVEDAVVLDGHLDTTAPQRTDDIACSELWDVLWQPSQPIPAALAFRRVSDWDAVHDAVLERGRSMLKVLLSHPTDASQSRLQRGGNMGMFPALRAMEWMRRRCQVLIRTAIY</sequence>
<evidence type="ECO:0000256" key="1">
    <source>
        <dbReference type="SAM" id="MobiDB-lite"/>
    </source>
</evidence>
<organism evidence="2 3">
    <name type="scientific">Sphaerobolus stellatus (strain SS14)</name>
    <dbReference type="NCBI Taxonomy" id="990650"/>
    <lineage>
        <taxon>Eukaryota</taxon>
        <taxon>Fungi</taxon>
        <taxon>Dikarya</taxon>
        <taxon>Basidiomycota</taxon>
        <taxon>Agaricomycotina</taxon>
        <taxon>Agaricomycetes</taxon>
        <taxon>Phallomycetidae</taxon>
        <taxon>Geastrales</taxon>
        <taxon>Sphaerobolaceae</taxon>
        <taxon>Sphaerobolus</taxon>
    </lineage>
</organism>
<accession>A0A0C9UW60</accession>
<dbReference type="Proteomes" id="UP000054279">
    <property type="component" value="Unassembled WGS sequence"/>
</dbReference>
<feature type="compositionally biased region" description="Acidic residues" evidence="1">
    <location>
        <begin position="486"/>
        <end position="506"/>
    </location>
</feature>
<keyword evidence="3" id="KW-1185">Reference proteome</keyword>
<feature type="region of interest" description="Disordered" evidence="1">
    <location>
        <begin position="1"/>
        <end position="56"/>
    </location>
</feature>
<dbReference type="AlphaFoldDB" id="A0A0C9UW60"/>
<evidence type="ECO:0000313" key="2">
    <source>
        <dbReference type="EMBL" id="KIJ29561.1"/>
    </source>
</evidence>
<evidence type="ECO:0000313" key="3">
    <source>
        <dbReference type="Proteomes" id="UP000054279"/>
    </source>
</evidence>
<protein>
    <submittedName>
        <fullName evidence="2">Uncharacterized protein</fullName>
    </submittedName>
</protein>
<dbReference type="EMBL" id="KN837280">
    <property type="protein sequence ID" value="KIJ29561.1"/>
    <property type="molecule type" value="Genomic_DNA"/>
</dbReference>
<feature type="region of interest" description="Disordered" evidence="1">
    <location>
        <begin position="474"/>
        <end position="528"/>
    </location>
</feature>